<accession>A0ABQ7YIL8</accession>
<dbReference type="InterPro" id="IPR001932">
    <property type="entry name" value="PPM-type_phosphatase-like_dom"/>
</dbReference>
<evidence type="ECO:0000313" key="3">
    <source>
        <dbReference type="Proteomes" id="UP000824890"/>
    </source>
</evidence>
<dbReference type="InterPro" id="IPR015655">
    <property type="entry name" value="PP2C"/>
</dbReference>
<dbReference type="PROSITE" id="PS51746">
    <property type="entry name" value="PPM_2"/>
    <property type="match status" value="1"/>
</dbReference>
<reference evidence="2 3" key="1">
    <citation type="submission" date="2021-05" db="EMBL/GenBank/DDBJ databases">
        <title>Genome Assembly of Synthetic Allotetraploid Brassica napus Reveals Homoeologous Exchanges between Subgenomes.</title>
        <authorList>
            <person name="Davis J.T."/>
        </authorList>
    </citation>
    <scope>NUCLEOTIDE SEQUENCE [LARGE SCALE GENOMIC DNA]</scope>
    <source>
        <strain evidence="3">cv. Da-Ae</strain>
        <tissue evidence="2">Seedling</tissue>
    </source>
</reference>
<dbReference type="Gene3D" id="3.60.40.10">
    <property type="entry name" value="PPM-type phosphatase domain"/>
    <property type="match status" value="2"/>
</dbReference>
<feature type="domain" description="PPM-type phosphatase" evidence="1">
    <location>
        <begin position="37"/>
        <end position="256"/>
    </location>
</feature>
<protein>
    <recommendedName>
        <fullName evidence="1">PPM-type phosphatase domain-containing protein</fullName>
    </recommendedName>
</protein>
<evidence type="ECO:0000259" key="1">
    <source>
        <dbReference type="PROSITE" id="PS51746"/>
    </source>
</evidence>
<dbReference type="SUPFAM" id="SSF81606">
    <property type="entry name" value="PP2C-like"/>
    <property type="match status" value="1"/>
</dbReference>
<proteinExistence type="predicted"/>
<dbReference type="SMART" id="SM00332">
    <property type="entry name" value="PP2Cc"/>
    <property type="match status" value="1"/>
</dbReference>
<name>A0ABQ7YIL8_BRANA</name>
<keyword evidence="3" id="KW-1185">Reference proteome</keyword>
<evidence type="ECO:0000313" key="2">
    <source>
        <dbReference type="EMBL" id="KAH0868059.1"/>
    </source>
</evidence>
<sequence length="257" mass="29500">MGFWDFPFMQKAFRFERLVDGDVSRRKKKPFWLNPVSHGCYTIDRLSYIDRSPSADSVTVQREQQSEEELEVWFFAVSDAGTGREIVKYMQNHIFDNEVTESFRKCKEIMRRAYVEEERSSGSAASVTVVDGEKLAMASIGDHRVVICRDGEAYQLRAKSSTRKWSDFVFPVCYQGETDDESDSRDLELALVTEKISSDTEFIIIGSSGIWQVMKNQEAINLIRHMEDPQEAAKCLANEALNRISKSEISCIVIRFT</sequence>
<dbReference type="Proteomes" id="UP000824890">
    <property type="component" value="Unassembled WGS sequence"/>
</dbReference>
<gene>
    <name evidence="2" type="ORF">HID58_075081</name>
</gene>
<dbReference type="EMBL" id="JAGKQM010000017">
    <property type="protein sequence ID" value="KAH0868059.1"/>
    <property type="molecule type" value="Genomic_DNA"/>
</dbReference>
<organism evidence="2 3">
    <name type="scientific">Brassica napus</name>
    <name type="common">Rape</name>
    <dbReference type="NCBI Taxonomy" id="3708"/>
    <lineage>
        <taxon>Eukaryota</taxon>
        <taxon>Viridiplantae</taxon>
        <taxon>Streptophyta</taxon>
        <taxon>Embryophyta</taxon>
        <taxon>Tracheophyta</taxon>
        <taxon>Spermatophyta</taxon>
        <taxon>Magnoliopsida</taxon>
        <taxon>eudicotyledons</taxon>
        <taxon>Gunneridae</taxon>
        <taxon>Pentapetalae</taxon>
        <taxon>rosids</taxon>
        <taxon>malvids</taxon>
        <taxon>Brassicales</taxon>
        <taxon>Brassicaceae</taxon>
        <taxon>Brassiceae</taxon>
        <taxon>Brassica</taxon>
    </lineage>
</organism>
<comment type="caution">
    <text evidence="2">The sequence shown here is derived from an EMBL/GenBank/DDBJ whole genome shotgun (WGS) entry which is preliminary data.</text>
</comment>
<dbReference type="CDD" id="cd00143">
    <property type="entry name" value="PP2Cc"/>
    <property type="match status" value="1"/>
</dbReference>
<dbReference type="Pfam" id="PF00481">
    <property type="entry name" value="PP2C"/>
    <property type="match status" value="2"/>
</dbReference>
<dbReference type="InterPro" id="IPR036457">
    <property type="entry name" value="PPM-type-like_dom_sf"/>
</dbReference>
<dbReference type="PANTHER" id="PTHR47992">
    <property type="entry name" value="PROTEIN PHOSPHATASE"/>
    <property type="match status" value="1"/>
</dbReference>